<dbReference type="PANTHER" id="PTHR32432:SF4">
    <property type="entry name" value="CELL DIVISION PROTEIN FTSA"/>
    <property type="match status" value="1"/>
</dbReference>
<comment type="similarity">
    <text evidence="5">Belongs to the FtsA/MreB family.</text>
</comment>
<dbReference type="GO" id="GO:0032153">
    <property type="term" value="C:cell division site"/>
    <property type="evidence" value="ECO:0007669"/>
    <property type="project" value="UniProtKB-UniRule"/>
</dbReference>
<evidence type="ECO:0000256" key="1">
    <source>
        <dbReference type="ARBA" id="ARBA00022475"/>
    </source>
</evidence>
<dbReference type="InterPro" id="IPR003494">
    <property type="entry name" value="SHS2_FtsA"/>
</dbReference>
<evidence type="ECO:0000256" key="4">
    <source>
        <dbReference type="ARBA" id="ARBA00023306"/>
    </source>
</evidence>
<evidence type="ECO:0000259" key="6">
    <source>
        <dbReference type="SMART" id="SM00842"/>
    </source>
</evidence>
<comment type="subunit">
    <text evidence="5">Self-interacts. Interacts with FtsZ.</text>
</comment>
<protein>
    <recommendedName>
        <fullName evidence="5">Cell division protein FtsA</fullName>
    </recommendedName>
</protein>
<evidence type="ECO:0000313" key="8">
    <source>
        <dbReference type="Proteomes" id="UP000178059"/>
    </source>
</evidence>
<dbReference type="Gene3D" id="3.30.420.40">
    <property type="match status" value="3"/>
</dbReference>
<evidence type="ECO:0000256" key="5">
    <source>
        <dbReference type="HAMAP-Rule" id="MF_02033"/>
    </source>
</evidence>
<comment type="subcellular location">
    <subcellularLocation>
        <location evidence="5">Cell membrane</location>
        <topology evidence="5">Peripheral membrane protein</topology>
        <orientation evidence="5">Cytoplasmic side</orientation>
    </subcellularLocation>
    <text evidence="5">Localizes to the Z ring in an FtsZ-dependent manner. Targeted to the membrane through a conserved C-terminal amphipathic helix.</text>
</comment>
<evidence type="ECO:0000313" key="7">
    <source>
        <dbReference type="EMBL" id="OGI70110.1"/>
    </source>
</evidence>
<dbReference type="GO" id="GO:0009898">
    <property type="term" value="C:cytoplasmic side of plasma membrane"/>
    <property type="evidence" value="ECO:0007669"/>
    <property type="project" value="UniProtKB-UniRule"/>
</dbReference>
<reference evidence="7 8" key="1">
    <citation type="journal article" date="2016" name="Nat. Commun.">
        <title>Thousands of microbial genomes shed light on interconnected biogeochemical processes in an aquifer system.</title>
        <authorList>
            <person name="Anantharaman K."/>
            <person name="Brown C.T."/>
            <person name="Hug L.A."/>
            <person name="Sharon I."/>
            <person name="Castelle C.J."/>
            <person name="Probst A.J."/>
            <person name="Thomas B.C."/>
            <person name="Singh A."/>
            <person name="Wilkins M.J."/>
            <person name="Karaoz U."/>
            <person name="Brodie E.L."/>
            <person name="Williams K.H."/>
            <person name="Hubbard S.S."/>
            <person name="Banfield J.F."/>
        </authorList>
    </citation>
    <scope>NUCLEOTIDE SEQUENCE [LARGE SCALE GENOMIC DNA]</scope>
</reference>
<dbReference type="EMBL" id="MFTT01000012">
    <property type="protein sequence ID" value="OGI70110.1"/>
    <property type="molecule type" value="Genomic_DNA"/>
</dbReference>
<name>A0A1F6VKD3_9BACT</name>
<dbReference type="NCBIfam" id="TIGR01174">
    <property type="entry name" value="ftsA"/>
    <property type="match status" value="1"/>
</dbReference>
<dbReference type="InterPro" id="IPR050696">
    <property type="entry name" value="FtsA/MreB"/>
</dbReference>
<organism evidence="7 8">
    <name type="scientific">Candidatus Nomurabacteria bacterium RIFCSPHIGHO2_01_FULL_42_16</name>
    <dbReference type="NCBI Taxonomy" id="1801743"/>
    <lineage>
        <taxon>Bacteria</taxon>
        <taxon>Candidatus Nomuraibacteriota</taxon>
    </lineage>
</organism>
<proteinExistence type="inferred from homology"/>
<dbReference type="InterPro" id="IPR043129">
    <property type="entry name" value="ATPase_NBD"/>
</dbReference>
<dbReference type="STRING" id="1801743.A2824_02130"/>
<evidence type="ECO:0000256" key="3">
    <source>
        <dbReference type="ARBA" id="ARBA00023136"/>
    </source>
</evidence>
<dbReference type="SUPFAM" id="SSF53067">
    <property type="entry name" value="Actin-like ATPase domain"/>
    <property type="match status" value="2"/>
</dbReference>
<sequence>MAKHISVGIDIGTTATRVVVGEFVRGEKFPKIIGVGFSESHGLRHGYITNIEKAAGSIRRAVNSAEKNSGVKIRKAIFSIGGVSLGSEITYGSTIISKADSEVTVLDVSKAITESENNLEIINKRVIHTLPVSFKLDGKEVTGRPEGMKGIKLEVKTLFVTCLEQHLEDMIAAATEAGIEVLDIIAGPLASSLVILNSKQKNAGCLVADIGGETVSIAVFENNTPISLHVFSIGSTEITHDIALGLKIALEEAENLKIGSLINSYPKKKLEQIITARLSDIFELIEGHLKKIKRSGLLPAGVLLIGGGSNMSLVENISKNILNLPAKVITPEMFPYSKGKIKNAGWFTVLGLSIAGRDVYGQDFSYNSFRRFIRNIKNFFKSIGNQLLP</sequence>
<dbReference type="AlphaFoldDB" id="A0A1F6VKD3"/>
<dbReference type="Pfam" id="PF14450">
    <property type="entry name" value="FtsA"/>
    <property type="match status" value="1"/>
</dbReference>
<evidence type="ECO:0000256" key="2">
    <source>
        <dbReference type="ARBA" id="ARBA00022618"/>
    </source>
</evidence>
<dbReference type="SMART" id="SM00842">
    <property type="entry name" value="FtsA"/>
    <property type="match status" value="1"/>
</dbReference>
<comment type="caution">
    <text evidence="7">The sequence shown here is derived from an EMBL/GenBank/DDBJ whole genome shotgun (WGS) entry which is preliminary data.</text>
</comment>
<dbReference type="Pfam" id="PF02491">
    <property type="entry name" value="SHS2_FTSA"/>
    <property type="match status" value="1"/>
</dbReference>
<keyword evidence="1 5" id="KW-1003">Cell membrane</keyword>
<dbReference type="PIRSF" id="PIRSF003101">
    <property type="entry name" value="FtsA"/>
    <property type="match status" value="1"/>
</dbReference>
<keyword evidence="2 5" id="KW-0132">Cell division</keyword>
<dbReference type="InterPro" id="IPR020823">
    <property type="entry name" value="Cell_div_FtsA"/>
</dbReference>
<dbReference type="Proteomes" id="UP000178059">
    <property type="component" value="Unassembled WGS sequence"/>
</dbReference>
<dbReference type="HAMAP" id="MF_02033">
    <property type="entry name" value="FtsA"/>
    <property type="match status" value="1"/>
</dbReference>
<dbReference type="GO" id="GO:0043093">
    <property type="term" value="P:FtsZ-dependent cytokinesis"/>
    <property type="evidence" value="ECO:0007669"/>
    <property type="project" value="UniProtKB-UniRule"/>
</dbReference>
<feature type="domain" description="SHS2" evidence="6">
    <location>
        <begin position="6"/>
        <end position="195"/>
    </location>
</feature>
<keyword evidence="4 5" id="KW-0131">Cell cycle</keyword>
<comment type="function">
    <text evidence="5">Cell division protein that is involved in the assembly of the Z ring. May serve as a membrane anchor for the Z ring.</text>
</comment>
<dbReference type="PANTHER" id="PTHR32432">
    <property type="entry name" value="CELL DIVISION PROTEIN FTSA-RELATED"/>
    <property type="match status" value="1"/>
</dbReference>
<keyword evidence="3 5" id="KW-0472">Membrane</keyword>
<gene>
    <name evidence="5" type="primary">ftsA</name>
    <name evidence="7" type="ORF">A2824_02130</name>
</gene>
<accession>A0A1F6VKD3</accession>